<organism evidence="1 2">
    <name type="scientific">Nepenthes gracilis</name>
    <name type="common">Slender pitcher plant</name>
    <dbReference type="NCBI Taxonomy" id="150966"/>
    <lineage>
        <taxon>Eukaryota</taxon>
        <taxon>Viridiplantae</taxon>
        <taxon>Streptophyta</taxon>
        <taxon>Embryophyta</taxon>
        <taxon>Tracheophyta</taxon>
        <taxon>Spermatophyta</taxon>
        <taxon>Magnoliopsida</taxon>
        <taxon>eudicotyledons</taxon>
        <taxon>Gunneridae</taxon>
        <taxon>Pentapetalae</taxon>
        <taxon>Caryophyllales</taxon>
        <taxon>Nepenthaceae</taxon>
        <taxon>Nepenthes</taxon>
    </lineage>
</organism>
<protein>
    <submittedName>
        <fullName evidence="1">Uncharacterized protein</fullName>
    </submittedName>
</protein>
<comment type="caution">
    <text evidence="1">The sequence shown here is derived from an EMBL/GenBank/DDBJ whole genome shotgun (WGS) entry which is preliminary data.</text>
</comment>
<sequence length="102" mass="11015">MSSTLDYNQWIGCCIFLLLDGLLQLLYGLCVPAGALLLMHSCWLMAELAPSISAGCGVIRVCRGGRLLQLVNGAPRQLPLVLPRSVLHCWAGIFPKSHGLGR</sequence>
<name>A0AAD3XY46_NEPGR</name>
<dbReference type="EMBL" id="BSYO01000024">
    <property type="protein sequence ID" value="GMH22062.1"/>
    <property type="molecule type" value="Genomic_DNA"/>
</dbReference>
<proteinExistence type="predicted"/>
<keyword evidence="2" id="KW-1185">Reference proteome</keyword>
<evidence type="ECO:0000313" key="1">
    <source>
        <dbReference type="EMBL" id="GMH22062.1"/>
    </source>
</evidence>
<gene>
    <name evidence="1" type="ORF">Nepgr_023905</name>
</gene>
<accession>A0AAD3XY46</accession>
<dbReference type="Proteomes" id="UP001279734">
    <property type="component" value="Unassembled WGS sequence"/>
</dbReference>
<dbReference type="AlphaFoldDB" id="A0AAD3XY46"/>
<evidence type="ECO:0000313" key="2">
    <source>
        <dbReference type="Proteomes" id="UP001279734"/>
    </source>
</evidence>
<reference evidence="1" key="1">
    <citation type="submission" date="2023-05" db="EMBL/GenBank/DDBJ databases">
        <title>Nepenthes gracilis genome sequencing.</title>
        <authorList>
            <person name="Fukushima K."/>
        </authorList>
    </citation>
    <scope>NUCLEOTIDE SEQUENCE</scope>
    <source>
        <strain evidence="1">SING2019-196</strain>
    </source>
</reference>